<gene>
    <name evidence="1" type="ORF">FHS77_001193</name>
</gene>
<evidence type="ECO:0000313" key="2">
    <source>
        <dbReference type="Proteomes" id="UP000555393"/>
    </source>
</evidence>
<evidence type="ECO:0008006" key="3">
    <source>
        <dbReference type="Google" id="ProtNLM"/>
    </source>
</evidence>
<protein>
    <recommendedName>
        <fullName evidence="3">Terminase large subunit gp17-like C-terminal domain-containing protein</fullName>
    </recommendedName>
</protein>
<keyword evidence="2" id="KW-1185">Reference proteome</keyword>
<dbReference type="Gene3D" id="3.30.420.240">
    <property type="match status" value="1"/>
</dbReference>
<dbReference type="RefSeq" id="WP_184221225.1">
    <property type="nucleotide sequence ID" value="NZ_JACIIU010000003.1"/>
</dbReference>
<name>A0A841LYG4_9HYPH</name>
<evidence type="ECO:0000313" key="1">
    <source>
        <dbReference type="EMBL" id="MBB6260659.1"/>
    </source>
</evidence>
<accession>A0A841LYG4</accession>
<proteinExistence type="predicted"/>
<dbReference type="Proteomes" id="UP000555393">
    <property type="component" value="Unassembled WGS sequence"/>
</dbReference>
<reference evidence="1 2" key="1">
    <citation type="submission" date="2020-08" db="EMBL/GenBank/DDBJ databases">
        <title>Genomic Encyclopedia of Type Strains, Phase IV (KMG-IV): sequencing the most valuable type-strain genomes for metagenomic binning, comparative biology and taxonomic classification.</title>
        <authorList>
            <person name="Goeker M."/>
        </authorList>
    </citation>
    <scope>NUCLEOTIDE SEQUENCE [LARGE SCALE GENOMIC DNA]</scope>
    <source>
        <strain evidence="1 2">DSM 22336</strain>
    </source>
</reference>
<dbReference type="AlphaFoldDB" id="A0A841LYG4"/>
<comment type="caution">
    <text evidence="1">The sequence shown here is derived from an EMBL/GenBank/DDBJ whole genome shotgun (WGS) entry which is preliminary data.</text>
</comment>
<sequence>MNEVADLAIEVAHTYNARIITDLSNNSAFAALLAARLGRNPANHMVAAIITGADTHANAPVPMPVSLGGVRAAIPRWSLSKAELVETISAELDNGSLRIGRTGDWGILRDELMAIERVVRRSGSVAYSAPAGKHDDLAMALGLCVFGCRRCGRPERNRQVREKRFSAQAWT</sequence>
<dbReference type="EMBL" id="JACIIU010000003">
    <property type="protein sequence ID" value="MBB6260659.1"/>
    <property type="molecule type" value="Genomic_DNA"/>
</dbReference>
<organism evidence="1 2">
    <name type="scientific">Paenochrobactrum gallinarii</name>
    <dbReference type="NCBI Taxonomy" id="643673"/>
    <lineage>
        <taxon>Bacteria</taxon>
        <taxon>Pseudomonadati</taxon>
        <taxon>Pseudomonadota</taxon>
        <taxon>Alphaproteobacteria</taxon>
        <taxon>Hyphomicrobiales</taxon>
        <taxon>Brucellaceae</taxon>
        <taxon>Paenochrobactrum</taxon>
    </lineage>
</organism>